<evidence type="ECO:0000313" key="3">
    <source>
        <dbReference type="Proteomes" id="UP001501536"/>
    </source>
</evidence>
<dbReference type="Proteomes" id="UP001501536">
    <property type="component" value="Unassembled WGS sequence"/>
</dbReference>
<sequence length="60" mass="6835">MRQPLIVFASVIVAFVVSFVADTYFGVPFWRRLITVVCVSLLMTTVLTKWSAVRRQASKE</sequence>
<dbReference type="EMBL" id="BAABCJ010000007">
    <property type="protein sequence ID" value="GAA3712181.1"/>
    <property type="molecule type" value="Genomic_DNA"/>
</dbReference>
<evidence type="ECO:0000256" key="1">
    <source>
        <dbReference type="SAM" id="Phobius"/>
    </source>
</evidence>
<proteinExistence type="predicted"/>
<keyword evidence="3" id="KW-1185">Reference proteome</keyword>
<keyword evidence="1" id="KW-0472">Membrane</keyword>
<evidence type="ECO:0000313" key="2">
    <source>
        <dbReference type="EMBL" id="GAA3712181.1"/>
    </source>
</evidence>
<feature type="transmembrane region" description="Helical" evidence="1">
    <location>
        <begin position="33"/>
        <end position="52"/>
    </location>
</feature>
<protein>
    <submittedName>
        <fullName evidence="2">Uncharacterized protein</fullName>
    </submittedName>
</protein>
<reference evidence="3" key="1">
    <citation type="journal article" date="2019" name="Int. J. Syst. Evol. Microbiol.">
        <title>The Global Catalogue of Microorganisms (GCM) 10K type strain sequencing project: providing services to taxonomists for standard genome sequencing and annotation.</title>
        <authorList>
            <consortium name="The Broad Institute Genomics Platform"/>
            <consortium name="The Broad Institute Genome Sequencing Center for Infectious Disease"/>
            <person name="Wu L."/>
            <person name="Ma J."/>
        </authorList>
    </citation>
    <scope>NUCLEOTIDE SEQUENCE [LARGE SCALE GENOMIC DNA]</scope>
    <source>
        <strain evidence="3">JCM 16961</strain>
    </source>
</reference>
<feature type="transmembrane region" description="Helical" evidence="1">
    <location>
        <begin position="5"/>
        <end position="27"/>
    </location>
</feature>
<keyword evidence="1" id="KW-0812">Transmembrane</keyword>
<gene>
    <name evidence="2" type="ORF">GCM10022377_27100</name>
</gene>
<name>A0ABP7DZ72_9MICC</name>
<dbReference type="RefSeq" id="WP_344885790.1">
    <property type="nucleotide sequence ID" value="NZ_BAABCJ010000007.1"/>
</dbReference>
<keyword evidence="1" id="KW-1133">Transmembrane helix</keyword>
<organism evidence="2 3">
    <name type="scientific">Zhihengliuella alba</name>
    <dbReference type="NCBI Taxonomy" id="547018"/>
    <lineage>
        <taxon>Bacteria</taxon>
        <taxon>Bacillati</taxon>
        <taxon>Actinomycetota</taxon>
        <taxon>Actinomycetes</taxon>
        <taxon>Micrococcales</taxon>
        <taxon>Micrococcaceae</taxon>
        <taxon>Zhihengliuella</taxon>
    </lineage>
</organism>
<accession>A0ABP7DZ72</accession>
<comment type="caution">
    <text evidence="2">The sequence shown here is derived from an EMBL/GenBank/DDBJ whole genome shotgun (WGS) entry which is preliminary data.</text>
</comment>